<dbReference type="SUPFAM" id="SSF53098">
    <property type="entry name" value="Ribonuclease H-like"/>
    <property type="match status" value="1"/>
</dbReference>
<sequence>MEPTLSFFQRPIFDSDQPTSTENPQKLRYQTNNPAKMSSNIIDTRFSGEITSTSDHHEALVAFCHNDATLIARQYDLVAAPASRIERKLRCSKCVERVSRPLLGEQVEQKDFVCFYHSGRLANRFWTCCNNPIKTLGCVRKHSHTIPPKNDPSLQEDWQYYHTPAEVVTQVKQGGGRGRKKQKKWVPFVEHHSPYSYRKAIVLDCEMGTSSMLWRELIRLSAVDYYTGETLIDSLVRPLVPMRNLSTSWSGVSWADMRQAERTGTCILGRDEAREALWKFVSPETIVITHAGENDLNALRWIHPRVVDTQILYGGRSGLATLSSSILSTSIQTGNGHCSLEDAMATREIAIRYVERQMAWNSNSVPMNAPQVLDGPSWSSNGSEQDDEADSKIIDDDFDGEDHSSW</sequence>
<reference evidence="8 9" key="1">
    <citation type="submission" date="2023-08" db="EMBL/GenBank/DDBJ databases">
        <title>Black Yeasts Isolated from many extreme environments.</title>
        <authorList>
            <person name="Coleine C."/>
            <person name="Stajich J.E."/>
            <person name="Selbmann L."/>
        </authorList>
    </citation>
    <scope>NUCLEOTIDE SEQUENCE [LARGE SCALE GENOMIC DNA]</scope>
    <source>
        <strain evidence="8 9">CCFEE 6328</strain>
    </source>
</reference>
<comment type="caution">
    <text evidence="8">The sequence shown here is derived from an EMBL/GenBank/DDBJ whole genome shotgun (WGS) entry which is preliminary data.</text>
</comment>
<keyword evidence="1" id="KW-0698">rRNA processing</keyword>
<dbReference type="InterPro" id="IPR013520">
    <property type="entry name" value="Ribonucl_H"/>
</dbReference>
<name>A0ABR0IXI9_9EURO</name>
<evidence type="ECO:0000256" key="5">
    <source>
        <dbReference type="ARBA" id="ARBA00025599"/>
    </source>
</evidence>
<evidence type="ECO:0000256" key="3">
    <source>
        <dbReference type="ARBA" id="ARBA00022801"/>
    </source>
</evidence>
<accession>A0ABR0IXI9</accession>
<comment type="function">
    <text evidence="5">Exoribonuclease involved in ribosome biosynthesis. Involved in the processing of ITS1, the internal transcribed spacer localized between the 18S and 5.8S rRNAs.</text>
</comment>
<evidence type="ECO:0000313" key="8">
    <source>
        <dbReference type="EMBL" id="KAK5051233.1"/>
    </source>
</evidence>
<dbReference type="InterPro" id="IPR047021">
    <property type="entry name" value="REXO1/3/4-like"/>
</dbReference>
<dbReference type="SMART" id="SM00479">
    <property type="entry name" value="EXOIII"/>
    <property type="match status" value="1"/>
</dbReference>
<feature type="compositionally biased region" description="Basic and acidic residues" evidence="6">
    <location>
        <begin position="390"/>
        <end position="406"/>
    </location>
</feature>
<feature type="region of interest" description="Disordered" evidence="6">
    <location>
        <begin position="370"/>
        <end position="406"/>
    </location>
</feature>
<proteinExistence type="predicted"/>
<protein>
    <recommendedName>
        <fullName evidence="7">Exonuclease domain-containing protein</fullName>
    </recommendedName>
</protein>
<evidence type="ECO:0000256" key="4">
    <source>
        <dbReference type="ARBA" id="ARBA00022839"/>
    </source>
</evidence>
<dbReference type="PANTHER" id="PTHR12801:SF45">
    <property type="entry name" value="RNA EXONUCLEASE 4"/>
    <property type="match status" value="1"/>
</dbReference>
<evidence type="ECO:0000256" key="1">
    <source>
        <dbReference type="ARBA" id="ARBA00022552"/>
    </source>
</evidence>
<keyword evidence="2" id="KW-0540">Nuclease</keyword>
<gene>
    <name evidence="8" type="ORF">LTR69_010259</name>
</gene>
<dbReference type="Gene3D" id="3.30.420.10">
    <property type="entry name" value="Ribonuclease H-like superfamily/Ribonuclease H"/>
    <property type="match status" value="1"/>
</dbReference>
<dbReference type="InterPro" id="IPR012337">
    <property type="entry name" value="RNaseH-like_sf"/>
</dbReference>
<dbReference type="EMBL" id="JAVRRF010000034">
    <property type="protein sequence ID" value="KAK5051233.1"/>
    <property type="molecule type" value="Genomic_DNA"/>
</dbReference>
<keyword evidence="3" id="KW-0378">Hydrolase</keyword>
<keyword evidence="4" id="KW-0269">Exonuclease</keyword>
<feature type="compositionally biased region" description="Polar residues" evidence="6">
    <location>
        <begin position="16"/>
        <end position="25"/>
    </location>
</feature>
<organism evidence="8 9">
    <name type="scientific">Exophiala sideris</name>
    <dbReference type="NCBI Taxonomy" id="1016849"/>
    <lineage>
        <taxon>Eukaryota</taxon>
        <taxon>Fungi</taxon>
        <taxon>Dikarya</taxon>
        <taxon>Ascomycota</taxon>
        <taxon>Pezizomycotina</taxon>
        <taxon>Eurotiomycetes</taxon>
        <taxon>Chaetothyriomycetidae</taxon>
        <taxon>Chaetothyriales</taxon>
        <taxon>Herpotrichiellaceae</taxon>
        <taxon>Exophiala</taxon>
    </lineage>
</organism>
<evidence type="ECO:0000313" key="9">
    <source>
        <dbReference type="Proteomes" id="UP001345691"/>
    </source>
</evidence>
<dbReference type="CDD" id="cd06137">
    <property type="entry name" value="DEDDh_RNase"/>
    <property type="match status" value="1"/>
</dbReference>
<evidence type="ECO:0000256" key="6">
    <source>
        <dbReference type="SAM" id="MobiDB-lite"/>
    </source>
</evidence>
<dbReference type="Proteomes" id="UP001345691">
    <property type="component" value="Unassembled WGS sequence"/>
</dbReference>
<feature type="domain" description="Exonuclease" evidence="7">
    <location>
        <begin position="199"/>
        <end position="359"/>
    </location>
</feature>
<feature type="region of interest" description="Disordered" evidence="6">
    <location>
        <begin position="1"/>
        <end position="25"/>
    </location>
</feature>
<dbReference type="PANTHER" id="PTHR12801">
    <property type="entry name" value="RNA EXONUCLEASE REXO1 / RECO3 FAMILY MEMBER-RELATED"/>
    <property type="match status" value="1"/>
</dbReference>
<evidence type="ECO:0000256" key="2">
    <source>
        <dbReference type="ARBA" id="ARBA00022722"/>
    </source>
</evidence>
<evidence type="ECO:0000259" key="7">
    <source>
        <dbReference type="SMART" id="SM00479"/>
    </source>
</evidence>
<keyword evidence="9" id="KW-1185">Reference proteome</keyword>
<dbReference type="InterPro" id="IPR036397">
    <property type="entry name" value="RNaseH_sf"/>
</dbReference>